<accession>A0A8K0DWU7</accession>
<dbReference type="EMBL" id="VOIH02000011">
    <property type="protein sequence ID" value="KAF3432667.1"/>
    <property type="molecule type" value="Genomic_DNA"/>
</dbReference>
<dbReference type="OrthoDB" id="775892at2759"/>
<evidence type="ECO:0000313" key="3">
    <source>
        <dbReference type="Proteomes" id="UP000796880"/>
    </source>
</evidence>
<protein>
    <submittedName>
        <fullName evidence="2">Uncharacterized protein</fullName>
    </submittedName>
</protein>
<feature type="region of interest" description="Disordered" evidence="1">
    <location>
        <begin position="78"/>
        <end position="116"/>
    </location>
</feature>
<gene>
    <name evidence="2" type="ORF">FNV43_RR23769</name>
</gene>
<name>A0A8K0DWU7_9ROSA</name>
<proteinExistence type="predicted"/>
<keyword evidence="3" id="KW-1185">Reference proteome</keyword>
<dbReference type="PANTHER" id="PTHR36709">
    <property type="entry name" value="OS02G0604100 PROTEIN"/>
    <property type="match status" value="1"/>
</dbReference>
<organism evidence="2 3">
    <name type="scientific">Rhamnella rubrinervis</name>
    <dbReference type="NCBI Taxonomy" id="2594499"/>
    <lineage>
        <taxon>Eukaryota</taxon>
        <taxon>Viridiplantae</taxon>
        <taxon>Streptophyta</taxon>
        <taxon>Embryophyta</taxon>
        <taxon>Tracheophyta</taxon>
        <taxon>Spermatophyta</taxon>
        <taxon>Magnoliopsida</taxon>
        <taxon>eudicotyledons</taxon>
        <taxon>Gunneridae</taxon>
        <taxon>Pentapetalae</taxon>
        <taxon>rosids</taxon>
        <taxon>fabids</taxon>
        <taxon>Rosales</taxon>
        <taxon>Rhamnaceae</taxon>
        <taxon>rhamnoid group</taxon>
        <taxon>Rhamneae</taxon>
        <taxon>Rhamnella</taxon>
    </lineage>
</organism>
<feature type="region of interest" description="Disordered" evidence="1">
    <location>
        <begin position="1"/>
        <end position="62"/>
    </location>
</feature>
<feature type="compositionally biased region" description="Basic residues" evidence="1">
    <location>
        <begin position="9"/>
        <end position="21"/>
    </location>
</feature>
<dbReference type="Proteomes" id="UP000796880">
    <property type="component" value="Unassembled WGS sequence"/>
</dbReference>
<feature type="compositionally biased region" description="Basic residues" evidence="1">
    <location>
        <begin position="44"/>
        <end position="56"/>
    </location>
</feature>
<evidence type="ECO:0000256" key="1">
    <source>
        <dbReference type="SAM" id="MobiDB-lite"/>
    </source>
</evidence>
<sequence>MTKFNEVQKKRRAQAAERKRRTQGDPCTGKLKHKSQQQSLSVSGKRKRKLLKKWRRDQKEAMQKGLLTMEDIEMAVADGEAEDAQKTSKKFPMKRSKNKGKSPKPASEVSGEAMVE</sequence>
<dbReference type="AlphaFoldDB" id="A0A8K0DWU7"/>
<dbReference type="PANTHER" id="PTHR36709:SF1">
    <property type="entry name" value="OS02G0604100 PROTEIN"/>
    <property type="match status" value="1"/>
</dbReference>
<comment type="caution">
    <text evidence="2">The sequence shown here is derived from an EMBL/GenBank/DDBJ whole genome shotgun (WGS) entry which is preliminary data.</text>
</comment>
<evidence type="ECO:0000313" key="2">
    <source>
        <dbReference type="EMBL" id="KAF3432667.1"/>
    </source>
</evidence>
<feature type="compositionally biased region" description="Basic residues" evidence="1">
    <location>
        <begin position="87"/>
        <end position="102"/>
    </location>
</feature>
<reference evidence="2" key="1">
    <citation type="submission" date="2020-03" db="EMBL/GenBank/DDBJ databases">
        <title>A high-quality chromosome-level genome assembly of a woody plant with both climbing and erect habits, Rhamnella rubrinervis.</title>
        <authorList>
            <person name="Lu Z."/>
            <person name="Yang Y."/>
            <person name="Zhu X."/>
            <person name="Sun Y."/>
        </authorList>
    </citation>
    <scope>NUCLEOTIDE SEQUENCE</scope>
    <source>
        <strain evidence="2">BYM</strain>
        <tissue evidence="2">Leaf</tissue>
    </source>
</reference>